<gene>
    <name evidence="2" type="ORF">ACFSGX_11440</name>
</gene>
<dbReference type="RefSeq" id="WP_380929980.1">
    <property type="nucleotide sequence ID" value="NZ_JBHUGS010000002.1"/>
</dbReference>
<sequence length="109" mass="12251">MEGYKARKVDPSLPPLTARHVFDWLMEVGPADVGAMGQVPLGWSTIRDWADGTFQRLSAWEFRTLRKLSAEYLAELSAAEDRNRPAPWSPGRADIDPKTEEQQLRAVLG</sequence>
<comment type="caution">
    <text evidence="2">The sequence shown here is derived from an EMBL/GenBank/DDBJ whole genome shotgun (WGS) entry which is preliminary data.</text>
</comment>
<keyword evidence="3" id="KW-1185">Reference proteome</keyword>
<name>A0ABW4TXF7_9SPHN</name>
<feature type="compositionally biased region" description="Basic and acidic residues" evidence="1">
    <location>
        <begin position="93"/>
        <end position="103"/>
    </location>
</feature>
<evidence type="ECO:0000313" key="3">
    <source>
        <dbReference type="Proteomes" id="UP001597400"/>
    </source>
</evidence>
<organism evidence="2 3">
    <name type="scientific">Sphingomonas arantia</name>
    <dbReference type="NCBI Taxonomy" id="1460676"/>
    <lineage>
        <taxon>Bacteria</taxon>
        <taxon>Pseudomonadati</taxon>
        <taxon>Pseudomonadota</taxon>
        <taxon>Alphaproteobacteria</taxon>
        <taxon>Sphingomonadales</taxon>
        <taxon>Sphingomonadaceae</taxon>
        <taxon>Sphingomonas</taxon>
    </lineage>
</organism>
<dbReference type="Proteomes" id="UP001597400">
    <property type="component" value="Unassembled WGS sequence"/>
</dbReference>
<feature type="region of interest" description="Disordered" evidence="1">
    <location>
        <begin position="80"/>
        <end position="109"/>
    </location>
</feature>
<evidence type="ECO:0000313" key="2">
    <source>
        <dbReference type="EMBL" id="MFD1951377.1"/>
    </source>
</evidence>
<accession>A0ABW4TXF7</accession>
<proteinExistence type="predicted"/>
<protein>
    <submittedName>
        <fullName evidence="2">Uncharacterized protein</fullName>
    </submittedName>
</protein>
<evidence type="ECO:0000256" key="1">
    <source>
        <dbReference type="SAM" id="MobiDB-lite"/>
    </source>
</evidence>
<dbReference type="EMBL" id="JBHUGS010000002">
    <property type="protein sequence ID" value="MFD1951377.1"/>
    <property type="molecule type" value="Genomic_DNA"/>
</dbReference>
<reference evidence="3" key="1">
    <citation type="journal article" date="2019" name="Int. J. Syst. Evol. Microbiol.">
        <title>The Global Catalogue of Microorganisms (GCM) 10K type strain sequencing project: providing services to taxonomists for standard genome sequencing and annotation.</title>
        <authorList>
            <consortium name="The Broad Institute Genomics Platform"/>
            <consortium name="The Broad Institute Genome Sequencing Center for Infectious Disease"/>
            <person name="Wu L."/>
            <person name="Ma J."/>
        </authorList>
    </citation>
    <scope>NUCLEOTIDE SEQUENCE [LARGE SCALE GENOMIC DNA]</scope>
    <source>
        <strain evidence="3">CGMCC 1.12702</strain>
    </source>
</reference>